<gene>
    <name evidence="3" type="ORF">AS026_05095</name>
</gene>
<protein>
    <submittedName>
        <fullName evidence="3">Uncharacterized protein</fullName>
    </submittedName>
</protein>
<feature type="chain" id="PRO_5007137012" evidence="2">
    <location>
        <begin position="24"/>
        <end position="60"/>
    </location>
</feature>
<feature type="signal peptide" evidence="2">
    <location>
        <begin position="1"/>
        <end position="23"/>
    </location>
</feature>
<feature type="region of interest" description="Disordered" evidence="1">
    <location>
        <begin position="39"/>
        <end position="60"/>
    </location>
</feature>
<evidence type="ECO:0000313" key="3">
    <source>
        <dbReference type="EMBL" id="KWV52345.1"/>
    </source>
</evidence>
<proteinExistence type="predicted"/>
<keyword evidence="4" id="KW-1185">Reference proteome</keyword>
<evidence type="ECO:0000313" key="4">
    <source>
        <dbReference type="Proteomes" id="UP000068164"/>
    </source>
</evidence>
<dbReference type="AlphaFoldDB" id="A0A109JNR9"/>
<keyword evidence="2" id="KW-0732">Signal</keyword>
<evidence type="ECO:0000256" key="1">
    <source>
        <dbReference type="SAM" id="MobiDB-lite"/>
    </source>
</evidence>
<comment type="caution">
    <text evidence="3">The sequence shown here is derived from an EMBL/GenBank/DDBJ whole genome shotgun (WGS) entry which is preliminary data.</text>
</comment>
<organism evidence="3 4">
    <name type="scientific">Rhizobium altiplani</name>
    <dbReference type="NCBI Taxonomy" id="1864509"/>
    <lineage>
        <taxon>Bacteria</taxon>
        <taxon>Pseudomonadati</taxon>
        <taxon>Pseudomonadota</taxon>
        <taxon>Alphaproteobacteria</taxon>
        <taxon>Hyphomicrobiales</taxon>
        <taxon>Rhizobiaceae</taxon>
        <taxon>Rhizobium/Agrobacterium group</taxon>
        <taxon>Rhizobium</taxon>
    </lineage>
</organism>
<reference evidence="3 4" key="1">
    <citation type="submission" date="2015-11" db="EMBL/GenBank/DDBJ databases">
        <title>Draft Genome Sequence of the Strain BR 10423 (Rhizobium sp.) isolated from nodules of Mimosa pudica.</title>
        <authorList>
            <person name="Barauna A.C."/>
            <person name="Zilli J.E."/>
            <person name="Simoes-Araujo J.L."/>
            <person name="Reis V.M."/>
            <person name="James E.K."/>
            <person name="Reis F.B.Jr."/>
            <person name="Rouws L.F."/>
            <person name="Passos S.R."/>
            <person name="Gois S.R."/>
        </authorList>
    </citation>
    <scope>NUCLEOTIDE SEQUENCE [LARGE SCALE GENOMIC DNA]</scope>
    <source>
        <strain evidence="3 4">BR10423</strain>
    </source>
</reference>
<sequence>MQKIAMAYALTPFLHFVCLMSLAFTTNSLVPCREPDKAVSEQTDGIGQENPKMLKYTGGH</sequence>
<name>A0A109JNR9_9HYPH</name>
<dbReference type="Proteomes" id="UP000068164">
    <property type="component" value="Unassembled WGS sequence"/>
</dbReference>
<accession>A0A109JNR9</accession>
<evidence type="ECO:0000256" key="2">
    <source>
        <dbReference type="SAM" id="SignalP"/>
    </source>
</evidence>
<dbReference type="EMBL" id="LNCD01000072">
    <property type="protein sequence ID" value="KWV52345.1"/>
    <property type="molecule type" value="Genomic_DNA"/>
</dbReference>